<evidence type="ECO:0000256" key="2">
    <source>
        <dbReference type="ARBA" id="ARBA00022574"/>
    </source>
</evidence>
<evidence type="ECO:0000256" key="4">
    <source>
        <dbReference type="ARBA" id="ARBA00023242"/>
    </source>
</evidence>
<evidence type="ECO:0000256" key="3">
    <source>
        <dbReference type="ARBA" id="ARBA00022737"/>
    </source>
</evidence>
<dbReference type="WBParaSite" id="nRc.2.0.1.t39931-RA">
    <property type="protein sequence ID" value="nRc.2.0.1.t39931-RA"/>
    <property type="gene ID" value="nRc.2.0.1.g39931"/>
</dbReference>
<dbReference type="OMA" id="RTNECIA"/>
<dbReference type="Pfam" id="PF08625">
    <property type="entry name" value="Utp13"/>
    <property type="match status" value="1"/>
</dbReference>
<comment type="subcellular location">
    <subcellularLocation>
        <location evidence="1">Nucleus</location>
        <location evidence="1">Nucleolus</location>
    </subcellularLocation>
</comment>
<dbReference type="InterPro" id="IPR001680">
    <property type="entry name" value="WD40_rpt"/>
</dbReference>
<dbReference type="Proteomes" id="UP000887565">
    <property type="component" value="Unplaced"/>
</dbReference>
<dbReference type="InterPro" id="IPR036322">
    <property type="entry name" value="WD40_repeat_dom_sf"/>
</dbReference>
<evidence type="ECO:0000313" key="8">
    <source>
        <dbReference type="WBParaSite" id="nRc.2.0.1.t39931-RA"/>
    </source>
</evidence>
<feature type="repeat" description="WD" evidence="5">
    <location>
        <begin position="208"/>
        <end position="249"/>
    </location>
</feature>
<feature type="domain" description="U3 small nucleolar RNA-associated protein 13 C-terminal" evidence="6">
    <location>
        <begin position="345"/>
        <end position="479"/>
    </location>
</feature>
<dbReference type="PROSITE" id="PS50294">
    <property type="entry name" value="WD_REPEATS_REGION"/>
    <property type="match status" value="3"/>
</dbReference>
<dbReference type="GO" id="GO:0000480">
    <property type="term" value="P:endonucleolytic cleavage in 5'-ETS of tricistronic rRNA transcript (SSU-rRNA, 5.8S rRNA, LSU-rRNA)"/>
    <property type="evidence" value="ECO:0007669"/>
    <property type="project" value="TreeGrafter"/>
</dbReference>
<organism evidence="7 8">
    <name type="scientific">Romanomermis culicivorax</name>
    <name type="common">Nematode worm</name>
    <dbReference type="NCBI Taxonomy" id="13658"/>
    <lineage>
        <taxon>Eukaryota</taxon>
        <taxon>Metazoa</taxon>
        <taxon>Ecdysozoa</taxon>
        <taxon>Nematoda</taxon>
        <taxon>Enoplea</taxon>
        <taxon>Dorylaimia</taxon>
        <taxon>Mermithida</taxon>
        <taxon>Mermithoidea</taxon>
        <taxon>Mermithidae</taxon>
        <taxon>Romanomermis</taxon>
    </lineage>
</organism>
<reference evidence="8" key="1">
    <citation type="submission" date="2022-11" db="UniProtKB">
        <authorList>
            <consortium name="WormBaseParasite"/>
        </authorList>
    </citation>
    <scope>IDENTIFICATION</scope>
</reference>
<dbReference type="GO" id="GO:0030686">
    <property type="term" value="C:90S preribosome"/>
    <property type="evidence" value="ECO:0007669"/>
    <property type="project" value="TreeGrafter"/>
</dbReference>
<accession>A0A915KMD2</accession>
<keyword evidence="3" id="KW-0677">Repeat</keyword>
<dbReference type="SUPFAM" id="SSF50978">
    <property type="entry name" value="WD40 repeat-like"/>
    <property type="match status" value="1"/>
</dbReference>
<dbReference type="InterPro" id="IPR020472">
    <property type="entry name" value="WD40_PAC1"/>
</dbReference>
<dbReference type="InterPro" id="IPR015943">
    <property type="entry name" value="WD40/YVTN_repeat-like_dom_sf"/>
</dbReference>
<feature type="repeat" description="WD" evidence="5">
    <location>
        <begin position="250"/>
        <end position="291"/>
    </location>
</feature>
<dbReference type="Pfam" id="PF00400">
    <property type="entry name" value="WD40"/>
    <property type="match status" value="6"/>
</dbReference>
<dbReference type="GO" id="GO:0032040">
    <property type="term" value="C:small-subunit processome"/>
    <property type="evidence" value="ECO:0007669"/>
    <property type="project" value="InterPro"/>
</dbReference>
<dbReference type="PANTHER" id="PTHR19854:SF15">
    <property type="entry name" value="TRANSDUCIN BETA-LIKE PROTEIN 3"/>
    <property type="match status" value="1"/>
</dbReference>
<dbReference type="PRINTS" id="PR00320">
    <property type="entry name" value="GPROTEINBRPT"/>
</dbReference>
<evidence type="ECO:0000256" key="1">
    <source>
        <dbReference type="ARBA" id="ARBA00004604"/>
    </source>
</evidence>
<feature type="repeat" description="WD" evidence="5">
    <location>
        <begin position="160"/>
        <end position="201"/>
    </location>
</feature>
<dbReference type="CDD" id="cd00200">
    <property type="entry name" value="WD40"/>
    <property type="match status" value="1"/>
</dbReference>
<name>A0A915KMD2_ROMCU</name>
<sequence>KLIGRNDEIYDLAFCGSIEQYAAVATNSSDVRMYDLSTSKCHLLSGAHSNAVLGLDVASWDKNLIVTCSKDNTLAVWRILDDKKIGKIQIQFLATGHAGSVSAVHFSRLKPATKTSAFIVSVSDDRTLKAWTLPSEIDSSSDLNQLNMDEIPRLTAPCTVVAHDKDIPALSVSPNDRFIASGSMDKTVKIWCVEQSKKILSVSLVATLKDHKRGVFDVKFSPVDQVIVTASGDFTLKIFALEDFSCIKTFEGHQAAVLQVSFVSNGAQLVSSDSMGLLKLWTIKTNECIKTLDGHEEKIYALCVDSTDDKLLTGGSDAKILCWKDGTENERALEESQKQEKIKNEQTLVNLMESGKFTQALKLSLRLSRPHDSYKIVEKILQQQDNDARLKKVLHSIPEDQTALLLSYVGEWNSNSRHYLVAQKVLKNIFELFTPDQLLKMPNIEQIVETLLPYSSRHFERLSRTKQQTFFVDYTWNCMRMSESLNLADKELIKREM</sequence>
<keyword evidence="2 5" id="KW-0853">WD repeat</keyword>
<feature type="repeat" description="WD" evidence="5">
    <location>
        <begin position="292"/>
        <end position="324"/>
    </location>
</feature>
<keyword evidence="7" id="KW-1185">Reference proteome</keyword>
<protein>
    <submittedName>
        <fullName evidence="8">U3 small nucleolar RNA-associated protein 13 C-terminal domain-containing protein</fullName>
    </submittedName>
</protein>
<evidence type="ECO:0000313" key="7">
    <source>
        <dbReference type="Proteomes" id="UP000887565"/>
    </source>
</evidence>
<dbReference type="GO" id="GO:0034511">
    <property type="term" value="F:U3 snoRNA binding"/>
    <property type="evidence" value="ECO:0007669"/>
    <property type="project" value="TreeGrafter"/>
</dbReference>
<evidence type="ECO:0000256" key="5">
    <source>
        <dbReference type="PROSITE-ProRule" id="PRU00221"/>
    </source>
</evidence>
<evidence type="ECO:0000259" key="6">
    <source>
        <dbReference type="Pfam" id="PF08625"/>
    </source>
</evidence>
<dbReference type="SMART" id="SM00320">
    <property type="entry name" value="WD40"/>
    <property type="match status" value="6"/>
</dbReference>
<dbReference type="PROSITE" id="PS50082">
    <property type="entry name" value="WD_REPEATS_2"/>
    <property type="match status" value="4"/>
</dbReference>
<dbReference type="PANTHER" id="PTHR19854">
    <property type="entry name" value="TRANSDUCIN BETA-LIKE 3"/>
    <property type="match status" value="1"/>
</dbReference>
<dbReference type="Gene3D" id="2.130.10.10">
    <property type="entry name" value="YVTN repeat-like/Quinoprotein amine dehydrogenase"/>
    <property type="match status" value="2"/>
</dbReference>
<dbReference type="AlphaFoldDB" id="A0A915KMD2"/>
<dbReference type="GO" id="GO:0000472">
    <property type="term" value="P:endonucleolytic cleavage to generate mature 5'-end of SSU-rRNA from (SSU-rRNA, 5.8S rRNA, LSU-rRNA)"/>
    <property type="evidence" value="ECO:0007669"/>
    <property type="project" value="TreeGrafter"/>
</dbReference>
<dbReference type="InterPro" id="IPR013934">
    <property type="entry name" value="Utp13_C"/>
</dbReference>
<keyword evidence="4" id="KW-0539">Nucleus</keyword>
<proteinExistence type="predicted"/>